<dbReference type="SUPFAM" id="SSF55486">
    <property type="entry name" value="Metalloproteases ('zincins'), catalytic domain"/>
    <property type="match status" value="1"/>
</dbReference>
<keyword evidence="4" id="KW-0732">Signal</keyword>
<evidence type="ECO:0000256" key="5">
    <source>
        <dbReference type="ARBA" id="ARBA00022801"/>
    </source>
</evidence>
<dbReference type="InterPro" id="IPR015943">
    <property type="entry name" value="WD40/YVTN_repeat-like_dom_sf"/>
</dbReference>
<evidence type="ECO:0000256" key="7">
    <source>
        <dbReference type="ARBA" id="ARBA00023049"/>
    </source>
</evidence>
<keyword evidence="3" id="KW-0479">Metal-binding</keyword>
<dbReference type="STRING" id="1801.BRW64_02995"/>
<dbReference type="InterPro" id="IPR010221">
    <property type="entry name" value="VCBS_dom"/>
</dbReference>
<dbReference type="NCBIfam" id="TIGR02276">
    <property type="entry name" value="beta_rpt_yvtn"/>
    <property type="match status" value="1"/>
</dbReference>
<dbReference type="Pfam" id="PF02868">
    <property type="entry name" value="Peptidase_M4_C"/>
    <property type="match status" value="1"/>
</dbReference>
<dbReference type="InterPro" id="IPR011964">
    <property type="entry name" value="YVTN_b-propeller_repeat"/>
</dbReference>
<dbReference type="PANTHER" id="PTHR33794">
    <property type="entry name" value="BACILLOLYSIN"/>
    <property type="match status" value="1"/>
</dbReference>
<evidence type="ECO:0000259" key="10">
    <source>
        <dbReference type="Pfam" id="PF01447"/>
    </source>
</evidence>
<evidence type="ECO:0000313" key="13">
    <source>
        <dbReference type="EMBL" id="PEG54431.1"/>
    </source>
</evidence>
<evidence type="ECO:0000256" key="9">
    <source>
        <dbReference type="SAM" id="MobiDB-lite"/>
    </source>
</evidence>
<evidence type="ECO:0000256" key="1">
    <source>
        <dbReference type="ARBA" id="ARBA00009388"/>
    </source>
</evidence>
<dbReference type="GO" id="GO:0046872">
    <property type="term" value="F:metal ion binding"/>
    <property type="evidence" value="ECO:0007669"/>
    <property type="project" value="UniProtKB-KW"/>
</dbReference>
<comment type="caution">
    <text evidence="13">The sequence shown here is derived from an EMBL/GenBank/DDBJ whole genome shotgun (WGS) entry which is preliminary data.</text>
</comment>
<dbReference type="Proteomes" id="UP000220340">
    <property type="component" value="Unassembled WGS sequence"/>
</dbReference>
<accession>A0A1Q4HLZ0</accession>
<protein>
    <recommendedName>
        <fullName evidence="15">Tandem-95 repeat protein</fullName>
    </recommendedName>
</protein>
<dbReference type="GO" id="GO:0004222">
    <property type="term" value="F:metalloendopeptidase activity"/>
    <property type="evidence" value="ECO:0007669"/>
    <property type="project" value="InterPro"/>
</dbReference>
<sequence>MVYFQQSRRCPDSAGVETEASVVKDSITAGDARHVGRVGALAVALGIGLGVGSGVVVTAPTAWADPDTSGTGTSQSDSTSGPSDSAGTETAGDESTTGPSDPEPDPSTTAPGTAGPDTSLEDAAEVAAAGPAPARTIAPKKKPRTAITARSGARTAAAPAASRTTRPDDAAQPAAMIQRAPTPEPSDTTAAPVVTASTSASALSTAVPQAVPKPTLPTPAKVVNTLLSALTAPFHGSRPGAPVEFPGLWVMLAAARRQLDPTPAVTAASAPAAMAIAATAAATPANAQPIIGEPVLGEPDPTTGAVTGRVVATDPEGAKLTYALLTRPAEGTLTFTSAGAFTYTPTAAQRIRAWLGPVPDAVFTLTVSDGKTAKVTTAVAIPISPTPIHLLNPVALGNPTAVAATNNRAYVVDSSTGTVTVVNTLDGTVLTTIPVGSNPISVVVKADGKAAYVANADDRSISVIDTATNTVKRQITLSFTPTTLAITPSGSTVYIGNASGKMAKLSTSTNRITGWIGNTTGATSVTVSPNGKRVYVTTPNGIAVHTTSSWTNSAKLIAGTAGSSVLAVSRDAASVYTVTGGTDITVRTATGAVTGQFTVPTAVTAGTVNKDGTLLFLTSADGAVLSYDTATRSLLNTLNTGSSAGALAASPDGMELYVTDRAGGALRVVSLVPPNLRPEVVAPTGTGDAVTGRVTGSIGVTDGDGDPMKITVLTKPAKGTITFGADGTFTYTPTAAARHKAAADTAPLSALTDTVTITVDDGRRGVVQQTITIAVVPSNIDPTVKLTVGKVNSSTGVITGTVKATDADKDRVFYDGTTATMTGTLVVGGDGKFTFTPTVTARHAAASADPAAVRVAHFTITVDDGHGGVVEVPLALPIGPRNTAPTAPTLAGLRTDADTGRVTGTLTVTDADRDALTFTTTPPSRGSVVVNADGTFAYTPTAQARAAGAGTDSFQVTVDDGHGGTRTLTVAVSVAASTPGNDLPVLGAVAYSVHAVTGVVTGQVHVTDASPLSYLLASATPTAGVLSIDGATGEFIFTPTAAARYRAYFTPGEDQLTFTVSALDSQDGIPVDVSIPIAAVHPDVDGTLTLAELKNLALSGYVDIAKNPNGKVRAIDGTFTVDTVTDAASAAALLNRMSTHLGIPAGFADAADITMSTNAFGSVYYRLRPTVNGLRVMGSEVVLTTDSSGTVTSLISGYDPAVTSVSIVPVGTVDRASKVIDLVKADLLSDFGGRPSQATKDAFLATLSFDTELVIYNEDLNNPPQLAWRVVVTSAADSIYPSVGTRYFIAANGAKPGTIINEFSTAQHALAPVRSSGTDQLGKVRTVTAANTGTSIVLTDAVRNISTFATTYQSSWSGLPSIPGTAVGYTTSWLRSAVSAQANMIRVYDYYSTVLGRDSFDDNHAHVVMSIDYNPGGSSAGGWRNAAWSGSVLVFGDAGNTQAALDLVAHEYTHAVIQYVNGLAYLGESGALNESYSDIMGALIENKTGAARWLFAEDASGNPFRNMEDPSDYRQPEHYDGRYVDNCGCNPNDDFDYVHSNSGIVNFAAYTMMEATKNELSGEQWARVFYDSLYRLPSTAKFVDARYAIISAARANGFTDSQIGAIKAAFDSVGMRDNRLT</sequence>
<proteinExistence type="inferred from homology"/>
<dbReference type="NCBIfam" id="TIGR01965">
    <property type="entry name" value="VCBS_repeat"/>
    <property type="match status" value="2"/>
</dbReference>
<feature type="domain" description="FTP" evidence="12">
    <location>
        <begin position="1159"/>
        <end position="1194"/>
    </location>
</feature>
<dbReference type="NCBIfam" id="NF012211">
    <property type="entry name" value="tand_rpt_95"/>
    <property type="match status" value="1"/>
</dbReference>
<organism evidence="13 14">
    <name type="scientific">Mycolicibacterium diernhoferi</name>
    <dbReference type="NCBI Taxonomy" id="1801"/>
    <lineage>
        <taxon>Bacteria</taxon>
        <taxon>Bacillati</taxon>
        <taxon>Actinomycetota</taxon>
        <taxon>Actinomycetes</taxon>
        <taxon>Mycobacteriales</taxon>
        <taxon>Mycobacteriaceae</taxon>
        <taxon>Mycolicibacterium</taxon>
    </lineage>
</organism>
<gene>
    <name evidence="13" type="ORF">CRI78_11080</name>
</gene>
<feature type="active site" evidence="8">
    <location>
        <position position="1451"/>
    </location>
</feature>
<dbReference type="Gene3D" id="2.60.40.3440">
    <property type="match status" value="1"/>
</dbReference>
<dbReference type="GO" id="GO:0006508">
    <property type="term" value="P:proteolysis"/>
    <property type="evidence" value="ECO:0007669"/>
    <property type="project" value="UniProtKB-KW"/>
</dbReference>
<dbReference type="PANTHER" id="PTHR33794:SF1">
    <property type="entry name" value="BACILLOLYSIN"/>
    <property type="match status" value="1"/>
</dbReference>
<dbReference type="InterPro" id="IPR011096">
    <property type="entry name" value="FTP_domain"/>
</dbReference>
<keyword evidence="2" id="KW-0645">Protease</keyword>
<evidence type="ECO:0000256" key="2">
    <source>
        <dbReference type="ARBA" id="ARBA00022670"/>
    </source>
</evidence>
<keyword evidence="6" id="KW-0862">Zinc</keyword>
<dbReference type="CDD" id="cd09597">
    <property type="entry name" value="M4_TLP"/>
    <property type="match status" value="1"/>
</dbReference>
<dbReference type="EMBL" id="PDCR01000012">
    <property type="protein sequence ID" value="PEG54431.1"/>
    <property type="molecule type" value="Genomic_DNA"/>
</dbReference>
<dbReference type="SUPFAM" id="SSF50969">
    <property type="entry name" value="YVTN repeat-like/Quinoprotein amine dehydrogenase"/>
    <property type="match status" value="1"/>
</dbReference>
<evidence type="ECO:0000256" key="6">
    <source>
        <dbReference type="ARBA" id="ARBA00022833"/>
    </source>
</evidence>
<feature type="compositionally biased region" description="Low complexity" evidence="9">
    <location>
        <begin position="125"/>
        <end position="137"/>
    </location>
</feature>
<dbReference type="InterPro" id="IPR023612">
    <property type="entry name" value="Peptidase_M4"/>
</dbReference>
<evidence type="ECO:0000259" key="12">
    <source>
        <dbReference type="Pfam" id="PF07504"/>
    </source>
</evidence>
<evidence type="ECO:0008006" key="15">
    <source>
        <dbReference type="Google" id="ProtNLM"/>
    </source>
</evidence>
<dbReference type="InterPro" id="IPR013856">
    <property type="entry name" value="Peptidase_M4_domain"/>
</dbReference>
<feature type="domain" description="Peptidase M4" evidence="10">
    <location>
        <begin position="1316"/>
        <end position="1458"/>
    </location>
</feature>
<dbReference type="InterPro" id="IPR050728">
    <property type="entry name" value="Zinc_Metalloprotease_M4"/>
</dbReference>
<dbReference type="InterPro" id="IPR011044">
    <property type="entry name" value="Quino_amine_DH_bsu"/>
</dbReference>
<keyword evidence="14" id="KW-1185">Reference proteome</keyword>
<dbReference type="InterPro" id="IPR027268">
    <property type="entry name" value="Peptidase_M4/M1_CTD_sf"/>
</dbReference>
<evidence type="ECO:0000313" key="14">
    <source>
        <dbReference type="Proteomes" id="UP000220340"/>
    </source>
</evidence>
<comment type="similarity">
    <text evidence="1">Belongs to the peptidase M4 family.</text>
</comment>
<dbReference type="Gene3D" id="1.10.390.10">
    <property type="entry name" value="Neutral Protease Domain 2"/>
    <property type="match status" value="1"/>
</dbReference>
<dbReference type="Gene3D" id="2.130.10.10">
    <property type="entry name" value="YVTN repeat-like/Quinoprotein amine dehydrogenase"/>
    <property type="match status" value="2"/>
</dbReference>
<dbReference type="InterPro" id="IPR001570">
    <property type="entry name" value="Peptidase_M4_C_domain"/>
</dbReference>
<dbReference type="PRINTS" id="PR00730">
    <property type="entry name" value="THERMOLYSIN"/>
</dbReference>
<dbReference type="Pfam" id="PF07504">
    <property type="entry name" value="FTP"/>
    <property type="match status" value="1"/>
</dbReference>
<dbReference type="Pfam" id="PF17963">
    <property type="entry name" value="Big_9"/>
    <property type="match status" value="3"/>
</dbReference>
<keyword evidence="5" id="KW-0378">Hydrolase</keyword>
<evidence type="ECO:0000256" key="8">
    <source>
        <dbReference type="PIRSR" id="PIRSR623612-1"/>
    </source>
</evidence>
<keyword evidence="7" id="KW-0482">Metalloprotease</keyword>
<evidence type="ECO:0000259" key="11">
    <source>
        <dbReference type="Pfam" id="PF02868"/>
    </source>
</evidence>
<feature type="compositionally biased region" description="Low complexity" evidence="9">
    <location>
        <begin position="65"/>
        <end position="88"/>
    </location>
</feature>
<feature type="compositionally biased region" description="Low complexity" evidence="9">
    <location>
        <begin position="145"/>
        <end position="164"/>
    </location>
</feature>
<feature type="domain" description="Peptidase M4 C-terminal" evidence="11">
    <location>
        <begin position="1462"/>
        <end position="1614"/>
    </location>
</feature>
<reference evidence="13 14" key="1">
    <citation type="submission" date="2017-10" db="EMBL/GenBank/DDBJ databases">
        <title>The new phylogeny of genus Mycobacterium.</title>
        <authorList>
            <person name="Tortoli E."/>
            <person name="Trovato A."/>
            <person name="Cirillo D.M."/>
        </authorList>
    </citation>
    <scope>NUCLEOTIDE SEQUENCE [LARGE SCALE GENOMIC DNA]</scope>
    <source>
        <strain evidence="13 14">IP141170001</strain>
    </source>
</reference>
<feature type="region of interest" description="Disordered" evidence="9">
    <location>
        <begin position="61"/>
        <end position="173"/>
    </location>
</feature>
<feature type="active site" description="Proton donor" evidence="8">
    <location>
        <position position="1539"/>
    </location>
</feature>
<dbReference type="Pfam" id="PF01447">
    <property type="entry name" value="Peptidase_M4"/>
    <property type="match status" value="1"/>
</dbReference>
<name>A0A1Q4HLZ0_9MYCO</name>
<evidence type="ECO:0000256" key="3">
    <source>
        <dbReference type="ARBA" id="ARBA00022723"/>
    </source>
</evidence>
<dbReference type="Gene3D" id="3.10.170.10">
    <property type="match status" value="1"/>
</dbReference>
<evidence type="ECO:0000256" key="4">
    <source>
        <dbReference type="ARBA" id="ARBA00022729"/>
    </source>
</evidence>